<feature type="coiled-coil region" evidence="1">
    <location>
        <begin position="252"/>
        <end position="279"/>
    </location>
</feature>
<accession>A0A8J8K8Y7</accession>
<comment type="caution">
    <text evidence="2">The sequence shown here is derived from an EMBL/GenBank/DDBJ whole genome shotgun (WGS) entry which is preliminary data.</text>
</comment>
<dbReference type="EMBL" id="JABSNO010000020">
    <property type="protein sequence ID" value="NRS93363.1"/>
    <property type="molecule type" value="Genomic_DNA"/>
</dbReference>
<evidence type="ECO:0000313" key="2">
    <source>
        <dbReference type="EMBL" id="NRS93363.1"/>
    </source>
</evidence>
<sequence length="539" mass="62241">MKARILELIINPESIENEDLPLLQEEISVQPYAQSLRALYLLGIKKYNSTEFQKELSTTAAFTTDKKVLYQFINGEKYEAKSLQDEQESVAENIEESPKAIEEISIENTKENTKENTEEGNWLAEIPRKEIPKEVEIDGAVNRILFEGEENFLNEENDLKIDLEATAESGVLVAEKQGDEKIETSKPIIDKEKSPEKFKNDLLSIKSEILATEAENSTELNVDSKNEIIEEEVVENINMPEESSIIKEKLPENKYEIERKKMAEEIERKMSQLKKTTQKLDVIVESEEQNATVNFFHSQEFLIKNETTQNLENELVVDNNLNEKSKDAIEESTGLNFENTSWEPMHEKEKTASRFKKDTLSENVIDETAPEIIPESVVANTEIPALNISFFTPEISSIEKEETIEEPIVELVEEPKEIVKSNIPIFINTWQNWLKIKRPEEVIEENLPIAKETNKLDAIEKFIDNAPKISKFKEDNDYKILEKKDDITHLMTETLANLFWTQKLYSKATNAYKILGEKHPEKLEYYQSKIEEIQASRQK</sequence>
<name>A0A8J8K8Y7_9FLAO</name>
<evidence type="ECO:0000313" key="3">
    <source>
        <dbReference type="Proteomes" id="UP000610746"/>
    </source>
</evidence>
<keyword evidence="3" id="KW-1185">Reference proteome</keyword>
<keyword evidence="1" id="KW-0175">Coiled coil</keyword>
<dbReference type="RefSeq" id="WP_173779929.1">
    <property type="nucleotide sequence ID" value="NZ_JABSNO010000020.1"/>
</dbReference>
<protein>
    <submittedName>
        <fullName evidence="2">Uncharacterized protein</fullName>
    </submittedName>
</protein>
<dbReference type="AlphaFoldDB" id="A0A8J8K8Y7"/>
<gene>
    <name evidence="2" type="ORF">HNQ03_002452</name>
</gene>
<proteinExistence type="predicted"/>
<reference evidence="2" key="1">
    <citation type="submission" date="2020-05" db="EMBL/GenBank/DDBJ databases">
        <title>Genomic Encyclopedia of Type Strains, Phase IV (KMG-V): Genome sequencing to study the core and pangenomes of soil and plant-associated prokaryotes.</title>
        <authorList>
            <person name="Whitman W."/>
        </authorList>
    </citation>
    <scope>NUCLEOTIDE SEQUENCE</scope>
    <source>
        <strain evidence="2">16F</strain>
    </source>
</reference>
<organism evidence="2 3">
    <name type="scientific">Frigoriflavimonas asaccharolytica</name>
    <dbReference type="NCBI Taxonomy" id="2735899"/>
    <lineage>
        <taxon>Bacteria</taxon>
        <taxon>Pseudomonadati</taxon>
        <taxon>Bacteroidota</taxon>
        <taxon>Flavobacteriia</taxon>
        <taxon>Flavobacteriales</taxon>
        <taxon>Weeksellaceae</taxon>
        <taxon>Frigoriflavimonas</taxon>
    </lineage>
</organism>
<evidence type="ECO:0000256" key="1">
    <source>
        <dbReference type="SAM" id="Coils"/>
    </source>
</evidence>
<dbReference type="Proteomes" id="UP000610746">
    <property type="component" value="Unassembled WGS sequence"/>
</dbReference>